<dbReference type="AlphaFoldDB" id="A0A133P393"/>
<proteinExistence type="predicted"/>
<evidence type="ECO:0000313" key="2">
    <source>
        <dbReference type="Proteomes" id="UP000070687"/>
    </source>
</evidence>
<comment type="caution">
    <text evidence="1">The sequence shown here is derived from an EMBL/GenBank/DDBJ whole genome shotgun (WGS) entry which is preliminary data.</text>
</comment>
<organism evidence="1 2">
    <name type="scientific">Gardnerella vaginalis</name>
    <dbReference type="NCBI Taxonomy" id="2702"/>
    <lineage>
        <taxon>Bacteria</taxon>
        <taxon>Bacillati</taxon>
        <taxon>Actinomycetota</taxon>
        <taxon>Actinomycetes</taxon>
        <taxon>Bifidobacteriales</taxon>
        <taxon>Bifidobacteriaceae</taxon>
        <taxon>Gardnerella</taxon>
    </lineage>
</organism>
<name>A0A133P393_GARVA</name>
<dbReference type="Proteomes" id="UP000070687">
    <property type="component" value="Unassembled WGS sequence"/>
</dbReference>
<protein>
    <submittedName>
        <fullName evidence="1">Uncharacterized protein</fullName>
    </submittedName>
</protein>
<dbReference type="EMBL" id="LRQB01000004">
    <property type="protein sequence ID" value="KXA22980.1"/>
    <property type="molecule type" value="Genomic_DNA"/>
</dbReference>
<sequence length="49" mass="5596">MSLLFTQLCSGVENTKSTLSEHAEQLFCCLFLQLILDCHLILFITLFCN</sequence>
<reference evidence="1 2" key="1">
    <citation type="submission" date="2016-01" db="EMBL/GenBank/DDBJ databases">
        <authorList>
            <person name="Oliw E.H."/>
        </authorList>
    </citation>
    <scope>NUCLEOTIDE SEQUENCE [LARGE SCALE GENOMIC DNA]</scope>
    <source>
        <strain evidence="1 2">PSS_7772B</strain>
    </source>
</reference>
<evidence type="ECO:0000313" key="1">
    <source>
        <dbReference type="EMBL" id="KXA22980.1"/>
    </source>
</evidence>
<gene>
    <name evidence="1" type="ORF">HMPREF3208_00067</name>
</gene>
<accession>A0A133P393</accession>